<dbReference type="PANTHER" id="PTHR40448">
    <property type="entry name" value="TWO-COMPONENT SENSOR HISTIDINE KINASE"/>
    <property type="match status" value="1"/>
</dbReference>
<keyword evidence="1" id="KW-0472">Membrane</keyword>
<dbReference type="PANTHER" id="PTHR40448:SF1">
    <property type="entry name" value="TWO-COMPONENT SENSOR HISTIDINE KINASE"/>
    <property type="match status" value="1"/>
</dbReference>
<protein>
    <submittedName>
        <fullName evidence="3">Two-component sensor histidine kinases, putative</fullName>
    </submittedName>
</protein>
<dbReference type="GO" id="GO:0042802">
    <property type="term" value="F:identical protein binding"/>
    <property type="evidence" value="ECO:0007669"/>
    <property type="project" value="TreeGrafter"/>
</dbReference>
<accession>A0AGS3</accession>
<evidence type="ECO:0000259" key="2">
    <source>
        <dbReference type="Pfam" id="PF14501"/>
    </source>
</evidence>
<feature type="domain" description="Sensor histidine kinase NatK-like C-terminal" evidence="2">
    <location>
        <begin position="331"/>
        <end position="429"/>
    </location>
</feature>
<keyword evidence="3" id="KW-0808">Transferase</keyword>
<dbReference type="InterPro" id="IPR032834">
    <property type="entry name" value="NatK-like_C"/>
</dbReference>
<dbReference type="Gene3D" id="3.30.565.10">
    <property type="entry name" value="Histidine kinase-like ATPase, C-terminal domain"/>
    <property type="match status" value="1"/>
</dbReference>
<feature type="transmembrane region" description="Helical" evidence="1">
    <location>
        <begin position="129"/>
        <end position="149"/>
    </location>
</feature>
<dbReference type="OrthoDB" id="3173688at2"/>
<dbReference type="Proteomes" id="UP000000779">
    <property type="component" value="Chromosome"/>
</dbReference>
<dbReference type="CDD" id="cd16935">
    <property type="entry name" value="HATPase_AgrC-ComD-like"/>
    <property type="match status" value="1"/>
</dbReference>
<dbReference type="InterPro" id="IPR036890">
    <property type="entry name" value="HATPase_C_sf"/>
</dbReference>
<dbReference type="EMBL" id="AM263198">
    <property type="protein sequence ID" value="CAK20205.1"/>
    <property type="molecule type" value="Genomic_DNA"/>
</dbReference>
<keyword evidence="3" id="KW-0418">Kinase</keyword>
<evidence type="ECO:0000256" key="1">
    <source>
        <dbReference type="SAM" id="Phobius"/>
    </source>
</evidence>
<organism evidence="3 4">
    <name type="scientific">Listeria welshimeri serovar 6b (strain ATCC 35897 / DSM 20650 / CCUG 15529 / CIP 8149 / NCTC 11857 / SLCC 5334 / V8)</name>
    <dbReference type="NCBI Taxonomy" id="386043"/>
    <lineage>
        <taxon>Bacteria</taxon>
        <taxon>Bacillati</taxon>
        <taxon>Bacillota</taxon>
        <taxon>Bacilli</taxon>
        <taxon>Bacillales</taxon>
        <taxon>Listeriaceae</taxon>
        <taxon>Listeria</taxon>
    </lineage>
</organism>
<name>A0AGS3_LISW6</name>
<gene>
    <name evidence="3" type="ordered locus">lwe0787</name>
</gene>
<evidence type="ECO:0000313" key="3">
    <source>
        <dbReference type="EMBL" id="CAK20205.1"/>
    </source>
</evidence>
<dbReference type="eggNOG" id="COG3290">
    <property type="taxonomic scope" value="Bacteria"/>
</dbReference>
<feature type="transmembrane region" description="Helical" evidence="1">
    <location>
        <begin position="188"/>
        <end position="209"/>
    </location>
</feature>
<dbReference type="KEGG" id="lwe:lwe0787"/>
<feature type="transmembrane region" description="Helical" evidence="1">
    <location>
        <begin position="6"/>
        <end position="26"/>
    </location>
</feature>
<feature type="transmembrane region" description="Helical" evidence="1">
    <location>
        <begin position="161"/>
        <end position="182"/>
    </location>
</feature>
<reference evidence="3 4" key="1">
    <citation type="journal article" date="2006" name="J. Bacteriol.">
        <title>Whole-genome sequence of Listeria welshimeri reveals common steps in genome reduction with Listeria innocua as compared to Listeria monocytogenes.</title>
        <authorList>
            <person name="Hain T."/>
            <person name="Steinweg C."/>
            <person name="Kuenne C.T."/>
            <person name="Billion A."/>
            <person name="Ghai R."/>
            <person name="Chatterjee S.S."/>
            <person name="Domann E."/>
            <person name="Kaerst U."/>
            <person name="Goesmann A."/>
            <person name="Bekel T."/>
            <person name="Bartels D."/>
            <person name="Kaiser O."/>
            <person name="Meyer F."/>
            <person name="Puehler A."/>
            <person name="Weisshaar B."/>
            <person name="Wehland J."/>
            <person name="Liang C."/>
            <person name="Dandekar T."/>
            <person name="Lampidis R."/>
            <person name="Kreft J."/>
            <person name="Goebel W."/>
            <person name="Chakraborty T."/>
        </authorList>
    </citation>
    <scope>NUCLEOTIDE SEQUENCE [LARGE SCALE GENOMIC DNA]</scope>
    <source>
        <strain evidence="4">ATCC 35897 / DSM 20650 / CIP 8149 / NCTC 11857 / SLCC 5334 / V8</strain>
    </source>
</reference>
<dbReference type="SUPFAM" id="SSF55874">
    <property type="entry name" value="ATPase domain of HSP90 chaperone/DNA topoisomerase II/histidine kinase"/>
    <property type="match status" value="1"/>
</dbReference>
<dbReference type="HOGENOM" id="CLU_020211_13_0_9"/>
<evidence type="ECO:0000313" key="4">
    <source>
        <dbReference type="Proteomes" id="UP000000779"/>
    </source>
</evidence>
<proteinExistence type="predicted"/>
<keyword evidence="1" id="KW-1133">Transmembrane helix</keyword>
<feature type="transmembrane region" description="Helical" evidence="1">
    <location>
        <begin position="61"/>
        <end position="80"/>
    </location>
</feature>
<feature type="transmembrane region" description="Helical" evidence="1">
    <location>
        <begin position="38"/>
        <end position="55"/>
    </location>
</feature>
<sequence>MIFNIQTYFVHIYECGLQYLLIYFLFSRYKPIKLRVSKQKLILIFSIIILVHAFFATFEYFTINVIVSGVLYLVVSFFFFTRWQDILMSSIIATAVIDIGEGVASMLLMSTAIGSQEVAEFMLKPSNTMLLFTISRLISLGLVLIMLRFRKIRTGSGNLPTIYWTTFLFIMMKDILWVLILTDSPVEISFYYWAAVIPLLPISYILFYYTRRSIEKMIKTQVDRKVLDEKNKYYEQQLVAMEQTLESQRTIRHDLKNKLSPLIYLAESGKTDKLVKQVQELGSLSVLGKIYAESGNIMIDYIINLKLQPLANKDVVISCETNVPNDIDVAPFDLSTILGNLIDNAAEALEYAPNEKWIRIKVSYQVGFLMIQVSNSFDGVVHLDKKKIISRKGNIDNHGIGLASIETIAKEYNGEMIVRYDEQQFNMIVKLLA</sequence>
<dbReference type="AlphaFoldDB" id="A0AGS3"/>
<keyword evidence="1" id="KW-0812">Transmembrane</keyword>
<dbReference type="GO" id="GO:0016301">
    <property type="term" value="F:kinase activity"/>
    <property type="evidence" value="ECO:0007669"/>
    <property type="project" value="UniProtKB-KW"/>
</dbReference>
<dbReference type="STRING" id="386043.lwe0787"/>
<feature type="transmembrane region" description="Helical" evidence="1">
    <location>
        <begin position="87"/>
        <end position="109"/>
    </location>
</feature>
<dbReference type="Pfam" id="PF14501">
    <property type="entry name" value="HATPase_c_5"/>
    <property type="match status" value="1"/>
</dbReference>